<dbReference type="Gene3D" id="3.30.710.10">
    <property type="entry name" value="Potassium Channel Kv1.1, Chain A"/>
    <property type="match status" value="1"/>
</dbReference>
<dbReference type="InterPro" id="IPR011333">
    <property type="entry name" value="SKP1/BTB/POZ_sf"/>
</dbReference>
<evidence type="ECO:0000313" key="3">
    <source>
        <dbReference type="Proteomes" id="UP000323386"/>
    </source>
</evidence>
<dbReference type="Proteomes" id="UP000323386">
    <property type="component" value="Unassembled WGS sequence"/>
</dbReference>
<name>A0A5C3EXL7_9BASI</name>
<evidence type="ECO:0000256" key="1">
    <source>
        <dbReference type="SAM" id="MobiDB-lite"/>
    </source>
</evidence>
<gene>
    <name evidence="2" type="ORF">PSFLO_01827</name>
</gene>
<feature type="compositionally biased region" description="Basic and acidic residues" evidence="1">
    <location>
        <begin position="594"/>
        <end position="608"/>
    </location>
</feature>
<dbReference type="AlphaFoldDB" id="A0A5C3EXL7"/>
<protein>
    <recommendedName>
        <fullName evidence="4">BTB domain-containing protein</fullName>
    </recommendedName>
</protein>
<accession>A0A5C3EXL7</accession>
<evidence type="ECO:0008006" key="4">
    <source>
        <dbReference type="Google" id="ProtNLM"/>
    </source>
</evidence>
<feature type="region of interest" description="Disordered" evidence="1">
    <location>
        <begin position="594"/>
        <end position="618"/>
    </location>
</feature>
<proteinExistence type="predicted"/>
<feature type="compositionally biased region" description="Polar residues" evidence="1">
    <location>
        <begin position="293"/>
        <end position="309"/>
    </location>
</feature>
<organism evidence="2 3">
    <name type="scientific">Pseudozyma flocculosa</name>
    <dbReference type="NCBI Taxonomy" id="84751"/>
    <lineage>
        <taxon>Eukaryota</taxon>
        <taxon>Fungi</taxon>
        <taxon>Dikarya</taxon>
        <taxon>Basidiomycota</taxon>
        <taxon>Ustilaginomycotina</taxon>
        <taxon>Ustilaginomycetes</taxon>
        <taxon>Ustilaginales</taxon>
        <taxon>Ustilaginaceae</taxon>
        <taxon>Pseudozyma</taxon>
    </lineage>
</organism>
<feature type="region of interest" description="Disordered" evidence="1">
    <location>
        <begin position="283"/>
        <end position="317"/>
    </location>
</feature>
<evidence type="ECO:0000313" key="2">
    <source>
        <dbReference type="EMBL" id="SPO36356.1"/>
    </source>
</evidence>
<dbReference type="OrthoDB" id="6359816at2759"/>
<dbReference type="EMBL" id="OOIP01000004">
    <property type="protein sequence ID" value="SPO36356.1"/>
    <property type="molecule type" value="Genomic_DNA"/>
</dbReference>
<reference evidence="2 3" key="1">
    <citation type="submission" date="2018-03" db="EMBL/GenBank/DDBJ databases">
        <authorList>
            <person name="Guldener U."/>
        </authorList>
    </citation>
    <scope>NUCLEOTIDE SEQUENCE [LARGE SCALE GENOMIC DNA]</scope>
    <source>
        <strain evidence="2 3">DAOM196992</strain>
    </source>
</reference>
<keyword evidence="3" id="KW-1185">Reference proteome</keyword>
<sequence>MASYLSSTAPFESFKVTLHHANRFLSSQAQEAFHDHAGGVVAPASLLKLEVLGGSTWSVEFAPFIAVNARAARLVDSPTLVGGETPAVEENVGGWCRHVDVRIDAILNDFRSHNHPSATASLKRSSVFFGANGLDRDFEFPASMGLFYPERTAHGFDIDFVFTLHEPGLDGVSDRASIRAFGLVTLPEATLDTIASTLNGGAWGDVCFVLKDPGSNRDFASVYGNSKLIGSRSLHLRRLIEEAGRSSVQDAIEALIDGKRSADKGLEQQRFPHEVADSDYGLVLNGSGAESPRGSQARSSTPMSPSSRFTEQDVDGGRVDCYRADPGAPSPARSHPSTGRTLAFGRFRPRKLKQQHNATLDASIDLFDLGLDEDPTTTVTRSAATSSDPLRGATPCDGIGAGQPIRYIAIRDAAFTTFSRVVLWLETDQIVFAPLSSAQQVAEDEGVASVPGLRPTPYGATMPTDSPWQTRDGFVQAYLRSHPDHPAPASAKSVYRLAETFQLTELQDLALAHICSQLRPSNVLCELFSPFTLRYPKVREMQLEYALQHWEEIKQRHPSNLDKILQQSHFLPEASRLLGRMLGMATMQVANREEQRAMPSQRHVEERSTQQAVAAANR</sequence>